<evidence type="ECO:0000313" key="2">
    <source>
        <dbReference type="Proteomes" id="UP001054902"/>
    </source>
</evidence>
<accession>A0AAD3CDJ5</accession>
<dbReference type="Proteomes" id="UP001054902">
    <property type="component" value="Unassembled WGS sequence"/>
</dbReference>
<comment type="caution">
    <text evidence="1">The sequence shown here is derived from an EMBL/GenBank/DDBJ whole genome shotgun (WGS) entry which is preliminary data.</text>
</comment>
<name>A0AAD3CDJ5_9STRA</name>
<evidence type="ECO:0000313" key="1">
    <source>
        <dbReference type="EMBL" id="GFH44127.1"/>
    </source>
</evidence>
<organism evidence="1 2">
    <name type="scientific">Chaetoceros tenuissimus</name>
    <dbReference type="NCBI Taxonomy" id="426638"/>
    <lineage>
        <taxon>Eukaryota</taxon>
        <taxon>Sar</taxon>
        <taxon>Stramenopiles</taxon>
        <taxon>Ochrophyta</taxon>
        <taxon>Bacillariophyta</taxon>
        <taxon>Coscinodiscophyceae</taxon>
        <taxon>Chaetocerotophycidae</taxon>
        <taxon>Chaetocerotales</taxon>
        <taxon>Chaetocerotaceae</taxon>
        <taxon>Chaetoceros</taxon>
    </lineage>
</organism>
<keyword evidence="2" id="KW-1185">Reference proteome</keyword>
<dbReference type="EMBL" id="BLLK01000019">
    <property type="protein sequence ID" value="GFH44127.1"/>
    <property type="molecule type" value="Genomic_DNA"/>
</dbReference>
<gene>
    <name evidence="1" type="ORF">CTEN210_00601</name>
</gene>
<reference evidence="1 2" key="1">
    <citation type="journal article" date="2021" name="Sci. Rep.">
        <title>The genome of the diatom Chaetoceros tenuissimus carries an ancient integrated fragment of an extant virus.</title>
        <authorList>
            <person name="Hongo Y."/>
            <person name="Kimura K."/>
            <person name="Takaki Y."/>
            <person name="Yoshida Y."/>
            <person name="Baba S."/>
            <person name="Kobayashi G."/>
            <person name="Nagasaki K."/>
            <person name="Hano T."/>
            <person name="Tomaru Y."/>
        </authorList>
    </citation>
    <scope>NUCLEOTIDE SEQUENCE [LARGE SCALE GENOMIC DNA]</scope>
    <source>
        <strain evidence="1 2">NIES-3715</strain>
    </source>
</reference>
<protein>
    <submittedName>
        <fullName evidence="1">Uncharacterized protein</fullName>
    </submittedName>
</protein>
<proteinExistence type="predicted"/>
<dbReference type="AlphaFoldDB" id="A0AAD3CDJ5"/>
<sequence>MDKELGRDAYPFMTRKQLWLQRAVFDYKQAFKAANNITSNSDCTVIHVRRADVVLDPTSPRKYFPVSDYVKQFFPDLNWKYLDRPRHKGSSGGWENQTPSRNPALEVIILLATYELAQECSAIVWGASGFADLILNQMQMANSRNKVESYRVEGTLSVHNETYKKSESELQKNLEALRNKAKIK</sequence>